<evidence type="ECO:0000313" key="3">
    <source>
        <dbReference type="Proteomes" id="UP000481417"/>
    </source>
</evidence>
<sequence length="303" mass="34465">MTNVDAAFNRLSKRDKDSLARQALARVHAKKEQNQSFRAGKKARNEVRIERWVPRDQVEEVRQLLSLYADARQRREAMWIRVAPSPDGQHSGLVIDDTSQLIRQHPMSMTEPDKRLGTHSGTASLRDLFHMPSYKSELRHLIAEIVAAEGPLPLDVLELKMARRHGYSSRGTRILDRIGACLDGVELHAEPETNGRERPFVWARGTFGPRAPWRGRRDRDLADISRHEWADLLDRNGDELEAAEDPVRAAAALAGVKSLVKSTRELLTAYRDWWQANPSIIDWRNQRQLPADGQGERVVLSEG</sequence>
<dbReference type="AlphaFoldDB" id="A0A6L6HSF5"/>
<organism evidence="2 3">
    <name type="scientific">Paracoccus lichenicola</name>
    <dbReference type="NCBI Taxonomy" id="2665644"/>
    <lineage>
        <taxon>Bacteria</taxon>
        <taxon>Pseudomonadati</taxon>
        <taxon>Pseudomonadota</taxon>
        <taxon>Alphaproteobacteria</taxon>
        <taxon>Rhodobacterales</taxon>
        <taxon>Paracoccaceae</taxon>
        <taxon>Paracoccus</taxon>
    </lineage>
</organism>
<dbReference type="InterPro" id="IPR021754">
    <property type="entry name" value="DUF3320"/>
</dbReference>
<feature type="domain" description="DUF3320" evidence="1">
    <location>
        <begin position="127"/>
        <end position="174"/>
    </location>
</feature>
<dbReference type="Proteomes" id="UP000481417">
    <property type="component" value="Unassembled WGS sequence"/>
</dbReference>
<accession>A0A6L6HSF5</accession>
<gene>
    <name evidence="2" type="ORF">GIY56_17545</name>
</gene>
<dbReference type="Pfam" id="PF11784">
    <property type="entry name" value="DUF3320"/>
    <property type="match status" value="1"/>
</dbReference>
<keyword evidence="3" id="KW-1185">Reference proteome</keyword>
<dbReference type="RefSeq" id="WP_154766147.1">
    <property type="nucleotide sequence ID" value="NZ_WMBT01000028.1"/>
</dbReference>
<evidence type="ECO:0000259" key="1">
    <source>
        <dbReference type="Pfam" id="PF11784"/>
    </source>
</evidence>
<protein>
    <submittedName>
        <fullName evidence="2">DUF3320 domain-containing protein</fullName>
    </submittedName>
</protein>
<reference evidence="2 3" key="1">
    <citation type="submission" date="2019-11" db="EMBL/GenBank/DDBJ databases">
        <authorList>
            <person name="Lang L."/>
        </authorList>
    </citation>
    <scope>NUCLEOTIDE SEQUENCE [LARGE SCALE GENOMIC DNA]</scope>
    <source>
        <strain evidence="2 3">YIM 132242</strain>
    </source>
</reference>
<dbReference type="EMBL" id="WMBT01000028">
    <property type="protein sequence ID" value="MTE02097.1"/>
    <property type="molecule type" value="Genomic_DNA"/>
</dbReference>
<proteinExistence type="predicted"/>
<comment type="caution">
    <text evidence="2">The sequence shown here is derived from an EMBL/GenBank/DDBJ whole genome shotgun (WGS) entry which is preliminary data.</text>
</comment>
<name>A0A6L6HSF5_9RHOB</name>
<evidence type="ECO:0000313" key="2">
    <source>
        <dbReference type="EMBL" id="MTE02097.1"/>
    </source>
</evidence>